<dbReference type="OrthoDB" id="8852at10239"/>
<evidence type="ECO:0000313" key="1">
    <source>
        <dbReference type="EMBL" id="ACZ63524.1"/>
    </source>
</evidence>
<dbReference type="RefSeq" id="YP_003429362.1">
    <property type="nucleotide sequence ID" value="NC_013797.1"/>
</dbReference>
<sequence length="266" mass="31809">MRCAYVTLVMLGDKYVKGAVALAKSLKSSGTNHELVCLVTNDVTQTQELIEVFTRVIEVSYLYFRCGKMTTERQQKLYNKWIDFSFTKWRCFQLTMYDKCVYLDADQLVLRNVDHLFFFNTPAVCFNELYCKMFKRFECNNNKVYHNDLKEIYDNYQFLFSTGTIVYEPNTALIELIVKRLVVDNEILNQNRFHNGFEEVVLAQVFLEIQTDLTQLSFLYVWNAGEYDVLNGKQPYVINYYGEKKPWLNKKPLYMDEFVWWYFYML</sequence>
<dbReference type="SUPFAM" id="SSF53448">
    <property type="entry name" value="Nucleotide-diphospho-sugar transferases"/>
    <property type="match status" value="1"/>
</dbReference>
<dbReference type="CAZy" id="GT8">
    <property type="family name" value="Glycosyltransferase Family 8"/>
</dbReference>
<organism evidence="1 2">
    <name type="scientific">Pieris rapae granulovirus Wuhan</name>
    <dbReference type="NCBI Taxonomy" id="2848030"/>
    <lineage>
        <taxon>Viruses</taxon>
        <taxon>Viruses incertae sedis</taxon>
        <taxon>Naldaviricetes</taxon>
        <taxon>Lefavirales</taxon>
        <taxon>Baculoviridae</taxon>
        <taxon>Betabaculovirus</taxon>
        <taxon>Betabaculovirus arrapae</taxon>
    </lineage>
</organism>
<dbReference type="KEGG" id="vg:11107045"/>
<accession>D2J4K5</accession>
<dbReference type="InterPro" id="IPR050587">
    <property type="entry name" value="GNT1/Glycosyltrans_8"/>
</dbReference>
<evidence type="ECO:0000313" key="2">
    <source>
        <dbReference type="Proteomes" id="UP000202544"/>
    </source>
</evidence>
<reference evidence="1 2" key="2">
    <citation type="journal article" date="2012" name="J. Virol.">
        <title>The Genome of Pieris rapae Granulovirus.</title>
        <authorList>
            <person name="Zhang B.Q."/>
            <person name="Cheng R.L."/>
            <person name="Wang X.F."/>
            <person name="Zhang C.X."/>
        </authorList>
    </citation>
    <scope>NUCLEOTIDE SEQUENCE [LARGE SCALE GENOMIC DNA]</scope>
    <source>
        <strain evidence="1">Wuhan</strain>
    </source>
</reference>
<dbReference type="Gene3D" id="3.90.550.10">
    <property type="entry name" value="Spore Coat Polysaccharide Biosynthesis Protein SpsA, Chain A"/>
    <property type="match status" value="1"/>
</dbReference>
<dbReference type="Proteomes" id="UP000202544">
    <property type="component" value="Segment"/>
</dbReference>
<dbReference type="EMBL" id="GQ884143">
    <property type="protein sequence ID" value="ACZ63524.1"/>
    <property type="molecule type" value="Genomic_DNA"/>
</dbReference>
<dbReference type="GeneID" id="11107045"/>
<keyword evidence="2" id="KW-1185">Reference proteome</keyword>
<reference evidence="1 2" key="1">
    <citation type="journal article" date="2011" name="J. Proteome Res.">
        <title>ODV-associated proteins of the Pieris rapae granulovirus.</title>
        <authorList>
            <person name="Wang X.F."/>
            <person name="Zhang B.Q."/>
            <person name="Xu H.J."/>
            <person name="Cui Y.J."/>
            <person name="Xu Y.P."/>
            <person name="Zhang M.J."/>
            <person name="Han Y.S."/>
            <person name="Lee Y.S."/>
            <person name="Bao Y.Y."/>
            <person name="Zhang C.X."/>
        </authorList>
    </citation>
    <scope>NUCLEOTIDE SEQUENCE [LARGE SCALE GENOMIC DNA]</scope>
    <source>
        <strain evidence="1">Wuhan</strain>
    </source>
</reference>
<protein>
    <submittedName>
        <fullName evidence="1">P13</fullName>
    </submittedName>
</protein>
<dbReference type="PANTHER" id="PTHR11183">
    <property type="entry name" value="GLYCOGENIN SUBFAMILY MEMBER"/>
    <property type="match status" value="1"/>
</dbReference>
<name>D2J4K5_9BBAC</name>
<proteinExistence type="predicted"/>
<dbReference type="InterPro" id="IPR029044">
    <property type="entry name" value="Nucleotide-diphossugar_trans"/>
</dbReference>